<organism evidence="1 2">
    <name type="scientific">Denitromonas iodatirespirans</name>
    <dbReference type="NCBI Taxonomy" id="2795389"/>
    <lineage>
        <taxon>Bacteria</taxon>
        <taxon>Pseudomonadati</taxon>
        <taxon>Pseudomonadota</taxon>
        <taxon>Betaproteobacteria</taxon>
        <taxon>Rhodocyclales</taxon>
        <taxon>Zoogloeaceae</taxon>
        <taxon>Denitromonas</taxon>
    </lineage>
</organism>
<dbReference type="EMBL" id="JAEKFT010000003">
    <property type="protein sequence ID" value="MBT0960244.1"/>
    <property type="molecule type" value="Genomic_DNA"/>
</dbReference>
<reference evidence="2" key="1">
    <citation type="journal article" date="2022" name="ISME J.">
        <title>Genetic and phylogenetic analysis of dissimilatory iodate-reducing bacteria identifies potential niches across the world's oceans.</title>
        <authorList>
            <person name="Reyes-Umana V."/>
            <person name="Henning Z."/>
            <person name="Lee K."/>
            <person name="Barnum T.P."/>
            <person name="Coates J.D."/>
        </authorList>
    </citation>
    <scope>NUCLEOTIDE SEQUENCE [LARGE SCALE GENOMIC DNA]</scope>
    <source>
        <strain evidence="2">IR12</strain>
    </source>
</reference>
<dbReference type="RefSeq" id="WP_214359997.1">
    <property type="nucleotide sequence ID" value="NZ_JAEKFT010000003.1"/>
</dbReference>
<protein>
    <submittedName>
        <fullName evidence="1">Uncharacterized protein</fullName>
    </submittedName>
</protein>
<dbReference type="Proteomes" id="UP000694660">
    <property type="component" value="Unassembled WGS sequence"/>
</dbReference>
<proteinExistence type="predicted"/>
<sequence length="84" mass="9064">MPNDIDTIDLSLSWSQFGVMYARFAESGECAVVAAMRNDLAKAMAAAQALRELSASLTAEQLAKRDMVFQHELANQLAAFGARG</sequence>
<name>A0A944DK33_DENI1</name>
<gene>
    <name evidence="1" type="ORF">I8J34_03565</name>
</gene>
<dbReference type="AlphaFoldDB" id="A0A944DK33"/>
<evidence type="ECO:0000313" key="2">
    <source>
        <dbReference type="Proteomes" id="UP000694660"/>
    </source>
</evidence>
<keyword evidence="2" id="KW-1185">Reference proteome</keyword>
<comment type="caution">
    <text evidence="1">The sequence shown here is derived from an EMBL/GenBank/DDBJ whole genome shotgun (WGS) entry which is preliminary data.</text>
</comment>
<accession>A0A944DK33</accession>
<evidence type="ECO:0000313" key="1">
    <source>
        <dbReference type="EMBL" id="MBT0960244.1"/>
    </source>
</evidence>